<proteinExistence type="inferred from homology"/>
<sequence>MGVCKRQMIDQMEEERADSEEALDDIEVYGERFMCPRCDGKACTKQCFARSCFDWCLTHSYPSVEDRDGTASITVRTITKDGNGQVVDRIEDEQRRYTQNFAVDHPSIVAHDFNQVLVLLINNMSTTLSTLLLSGLTLFGLPADADQTKQFEVKPFGIDLSERVPRMLDLIRNTQLPSSELAAAGESTNETLSTGIPLHTLDELKNEWVTDFNWDEEQASINELHHFTVKIEGIDVHFVHEVSGNPDAIPIILLHGWPGTFLEMAPLIDLLAPKSQPKGNASTTTFDIVIPSLPGFGFSSPPPTKAWGTDDSARVFNTLMTEALGYRRYAVHGTDWGAGVAYSMYDQFNTTVRAAHLNFLPFGPPTAADVAARNITLSPGELVSQQRNTDWDAAGNGYFVEHTTKPNTIGLALYDNPVGQLAWIGEKFISWSDPRQGTGQSLLTHNEILREVSLYYLTRSFVSSVYIYFQNSNGFTQTDYSDVKARTDAPLLYTTFKYNIGFWPKEYVASVGNLVSYNFREFGGHFPGLDNPVGLADDIRDIGKYWAY</sequence>
<dbReference type="STRING" id="363999.A0A439D4T5"/>
<dbReference type="InterPro" id="IPR010497">
    <property type="entry name" value="Epoxide_hydro_N"/>
</dbReference>
<keyword evidence="5" id="KW-1185">Reference proteome</keyword>
<dbReference type="Pfam" id="PF06441">
    <property type="entry name" value="EHN"/>
    <property type="match status" value="1"/>
</dbReference>
<comment type="similarity">
    <text evidence="1">Belongs to the peptidase S33 family.</text>
</comment>
<dbReference type="Proteomes" id="UP000286045">
    <property type="component" value="Unassembled WGS sequence"/>
</dbReference>
<protein>
    <recommendedName>
        <fullName evidence="3">Epoxide hydrolase N-terminal domain-containing protein</fullName>
    </recommendedName>
</protein>
<evidence type="ECO:0000313" key="4">
    <source>
        <dbReference type="EMBL" id="RWA09400.1"/>
    </source>
</evidence>
<dbReference type="GO" id="GO:0097176">
    <property type="term" value="P:epoxide metabolic process"/>
    <property type="evidence" value="ECO:0007669"/>
    <property type="project" value="TreeGrafter"/>
</dbReference>
<dbReference type="Gene3D" id="3.40.50.1820">
    <property type="entry name" value="alpha/beta hydrolase"/>
    <property type="match status" value="1"/>
</dbReference>
<evidence type="ECO:0000313" key="5">
    <source>
        <dbReference type="Proteomes" id="UP000286045"/>
    </source>
</evidence>
<dbReference type="InterPro" id="IPR029058">
    <property type="entry name" value="AB_hydrolase_fold"/>
</dbReference>
<dbReference type="AlphaFoldDB" id="A0A439D4T5"/>
<name>A0A439D4T5_9PEZI</name>
<dbReference type="PANTHER" id="PTHR21661:SF39">
    <property type="entry name" value="HYDROLASE, PUTATIVE (AFU_ORTHOLOGUE AFUA_3G08960)-RELATED"/>
    <property type="match status" value="1"/>
</dbReference>
<keyword evidence="2" id="KW-0378">Hydrolase</keyword>
<dbReference type="PANTHER" id="PTHR21661">
    <property type="entry name" value="EPOXIDE HYDROLASE 1-RELATED"/>
    <property type="match status" value="1"/>
</dbReference>
<reference evidence="4 5" key="1">
    <citation type="submission" date="2018-12" db="EMBL/GenBank/DDBJ databases">
        <title>Draft genome sequence of Xylaria grammica IHI A82.</title>
        <authorList>
            <person name="Buettner E."/>
            <person name="Kellner H."/>
        </authorList>
    </citation>
    <scope>NUCLEOTIDE SEQUENCE [LARGE SCALE GENOMIC DNA]</scope>
    <source>
        <strain evidence="4 5">IHI A82</strain>
    </source>
</reference>
<dbReference type="SUPFAM" id="SSF53474">
    <property type="entry name" value="alpha/beta-Hydrolases"/>
    <property type="match status" value="1"/>
</dbReference>
<comment type="caution">
    <text evidence="4">The sequence shown here is derived from an EMBL/GenBank/DDBJ whole genome shotgun (WGS) entry which is preliminary data.</text>
</comment>
<dbReference type="GO" id="GO:0004301">
    <property type="term" value="F:epoxide hydrolase activity"/>
    <property type="evidence" value="ECO:0007669"/>
    <property type="project" value="TreeGrafter"/>
</dbReference>
<feature type="domain" description="Epoxide hydrolase N-terminal" evidence="3">
    <location>
        <begin position="154"/>
        <end position="264"/>
    </location>
</feature>
<accession>A0A439D4T5</accession>
<gene>
    <name evidence="4" type="ORF">EKO27_g5701</name>
</gene>
<organism evidence="4 5">
    <name type="scientific">Xylaria grammica</name>
    <dbReference type="NCBI Taxonomy" id="363999"/>
    <lineage>
        <taxon>Eukaryota</taxon>
        <taxon>Fungi</taxon>
        <taxon>Dikarya</taxon>
        <taxon>Ascomycota</taxon>
        <taxon>Pezizomycotina</taxon>
        <taxon>Sordariomycetes</taxon>
        <taxon>Xylariomycetidae</taxon>
        <taxon>Xylariales</taxon>
        <taxon>Xylariaceae</taxon>
        <taxon>Xylaria</taxon>
    </lineage>
</organism>
<evidence type="ECO:0000259" key="3">
    <source>
        <dbReference type="Pfam" id="PF06441"/>
    </source>
</evidence>
<evidence type="ECO:0000256" key="1">
    <source>
        <dbReference type="ARBA" id="ARBA00010088"/>
    </source>
</evidence>
<dbReference type="EMBL" id="RYZI01000156">
    <property type="protein sequence ID" value="RWA09400.1"/>
    <property type="molecule type" value="Genomic_DNA"/>
</dbReference>
<evidence type="ECO:0000256" key="2">
    <source>
        <dbReference type="ARBA" id="ARBA00022801"/>
    </source>
</evidence>